<dbReference type="AlphaFoldDB" id="A0A9X1HQX4"/>
<feature type="transmembrane region" description="Helical" evidence="1">
    <location>
        <begin position="14"/>
        <end position="33"/>
    </location>
</feature>
<keyword evidence="1" id="KW-0812">Transmembrane</keyword>
<dbReference type="Proteomes" id="UP001139409">
    <property type="component" value="Unassembled WGS sequence"/>
</dbReference>
<evidence type="ECO:0000313" key="2">
    <source>
        <dbReference type="EMBL" id="MCA6075143.1"/>
    </source>
</evidence>
<organism evidence="3 5">
    <name type="scientific">Fulvivirga sedimenti</name>
    <dbReference type="NCBI Taxonomy" id="2879465"/>
    <lineage>
        <taxon>Bacteria</taxon>
        <taxon>Pseudomonadati</taxon>
        <taxon>Bacteroidota</taxon>
        <taxon>Cytophagia</taxon>
        <taxon>Cytophagales</taxon>
        <taxon>Fulvivirgaceae</taxon>
        <taxon>Fulvivirga</taxon>
    </lineage>
</organism>
<feature type="transmembrane region" description="Helical" evidence="1">
    <location>
        <begin position="190"/>
        <end position="209"/>
    </location>
</feature>
<name>A0A9X1HQX4_9BACT</name>
<evidence type="ECO:0000313" key="3">
    <source>
        <dbReference type="EMBL" id="MCA6076320.1"/>
    </source>
</evidence>
<dbReference type="EMBL" id="JAIXNE010000003">
    <property type="protein sequence ID" value="MCA6076320.1"/>
    <property type="molecule type" value="Genomic_DNA"/>
</dbReference>
<feature type="transmembrane region" description="Helical" evidence="1">
    <location>
        <begin position="153"/>
        <end position="170"/>
    </location>
</feature>
<dbReference type="InterPro" id="IPR018750">
    <property type="entry name" value="DUF2306_membrane"/>
</dbReference>
<keyword evidence="1" id="KW-1133">Transmembrane helix</keyword>
<dbReference type="EMBL" id="JAIXNE010000002">
    <property type="protein sequence ID" value="MCA6075143.1"/>
    <property type="molecule type" value="Genomic_DNA"/>
</dbReference>
<reference evidence="3" key="1">
    <citation type="submission" date="2021-09" db="EMBL/GenBank/DDBJ databases">
        <title>Fulvivirga sp. isolated from coastal sediment.</title>
        <authorList>
            <person name="Yu H."/>
        </authorList>
    </citation>
    <scope>NUCLEOTIDE SEQUENCE</scope>
    <source>
        <strain evidence="3">1062</strain>
    </source>
</reference>
<protein>
    <submittedName>
        <fullName evidence="3">DUF2306 domain-containing protein</fullName>
    </submittedName>
</protein>
<feature type="transmembrane region" description="Helical" evidence="1">
    <location>
        <begin position="53"/>
        <end position="73"/>
    </location>
</feature>
<sequence length="213" mass="24876">MNTIESTPAVQRQLILKVAFWIFLIVFAARFVIRDALPYFGFSEDVFGRFWGMKWWLTGHITGGLLAIAIGPFQFWPAFRNKYLKVHRMLGRFYLGGILLASLSSIGLIFTTAVAIHWTWSVALGSLSFAWLATASMAYIAIRKRRINMHKEWMIRSYVVTFGFVLFRWMVDLPFLYELSPEFVFRGPTVGWACWVFPLFITEMILSWYRDKN</sequence>
<evidence type="ECO:0000313" key="5">
    <source>
        <dbReference type="Proteomes" id="UP001139409"/>
    </source>
</evidence>
<keyword evidence="5" id="KW-1185">Reference proteome</keyword>
<dbReference type="Pfam" id="PF10067">
    <property type="entry name" value="DUF2306"/>
    <property type="match status" value="1"/>
</dbReference>
<keyword evidence="1" id="KW-0472">Membrane</keyword>
<proteinExistence type="predicted"/>
<dbReference type="RefSeq" id="WP_225698248.1">
    <property type="nucleotide sequence ID" value="NZ_JAIXNE010000002.1"/>
</dbReference>
<accession>A0A9X1HQX4</accession>
<comment type="caution">
    <text evidence="3">The sequence shown here is derived from an EMBL/GenBank/DDBJ whole genome shotgun (WGS) entry which is preliminary data.</text>
</comment>
<gene>
    <name evidence="2" type="ORF">LDX50_09690</name>
    <name evidence="3" type="ORF">LDX50_15660</name>
    <name evidence="4" type="ORF">LDX50_21380</name>
</gene>
<feature type="transmembrane region" description="Helical" evidence="1">
    <location>
        <begin position="93"/>
        <end position="116"/>
    </location>
</feature>
<dbReference type="EMBL" id="JAIXNE010000004">
    <property type="protein sequence ID" value="MCA6077448.1"/>
    <property type="molecule type" value="Genomic_DNA"/>
</dbReference>
<feature type="transmembrane region" description="Helical" evidence="1">
    <location>
        <begin position="122"/>
        <end position="141"/>
    </location>
</feature>
<evidence type="ECO:0000313" key="4">
    <source>
        <dbReference type="EMBL" id="MCA6077448.1"/>
    </source>
</evidence>
<evidence type="ECO:0000256" key="1">
    <source>
        <dbReference type="SAM" id="Phobius"/>
    </source>
</evidence>